<accession>A0AAN5AMK1</accession>
<gene>
    <name evidence="1" type="ORF">PEDI_30230</name>
</gene>
<name>A0AAN5AMK1_9BACT</name>
<organism evidence="1 2">
    <name type="scientific">Persicobacter diffluens</name>
    <dbReference type="NCBI Taxonomy" id="981"/>
    <lineage>
        <taxon>Bacteria</taxon>
        <taxon>Pseudomonadati</taxon>
        <taxon>Bacteroidota</taxon>
        <taxon>Cytophagia</taxon>
        <taxon>Cytophagales</taxon>
        <taxon>Persicobacteraceae</taxon>
        <taxon>Persicobacter</taxon>
    </lineage>
</organism>
<dbReference type="Proteomes" id="UP001310022">
    <property type="component" value="Unassembled WGS sequence"/>
</dbReference>
<keyword evidence="2" id="KW-1185">Reference proteome</keyword>
<protein>
    <submittedName>
        <fullName evidence="1">Uncharacterized protein</fullName>
    </submittedName>
</protein>
<evidence type="ECO:0000313" key="2">
    <source>
        <dbReference type="Proteomes" id="UP001310022"/>
    </source>
</evidence>
<dbReference type="AlphaFoldDB" id="A0AAN5AMK1"/>
<dbReference type="EMBL" id="BQKE01000002">
    <property type="protein sequence ID" value="GJM62471.1"/>
    <property type="molecule type" value="Genomic_DNA"/>
</dbReference>
<reference evidence="1 2" key="1">
    <citation type="submission" date="2021-12" db="EMBL/GenBank/DDBJ databases">
        <title>Genome sequencing of bacteria with rrn-lacking chromosome and rrn-plasmid.</title>
        <authorList>
            <person name="Anda M."/>
            <person name="Iwasaki W."/>
        </authorList>
    </citation>
    <scope>NUCLEOTIDE SEQUENCE [LARGE SCALE GENOMIC DNA]</scope>
    <source>
        <strain evidence="1 2">NBRC 15940</strain>
    </source>
</reference>
<sequence>MSYHFYPDYSCFNPRLAAWRKNEGIVFYFEFFLTKQLNEERESKLAQIWAIKKSVDTNVRY</sequence>
<evidence type="ECO:0000313" key="1">
    <source>
        <dbReference type="EMBL" id="GJM62471.1"/>
    </source>
</evidence>
<comment type="caution">
    <text evidence="1">The sequence shown here is derived from an EMBL/GenBank/DDBJ whole genome shotgun (WGS) entry which is preliminary data.</text>
</comment>
<proteinExistence type="predicted"/>